<dbReference type="Proteomes" id="UP000594880">
    <property type="component" value="Segment"/>
</dbReference>
<proteinExistence type="predicted"/>
<name>A0A7R8V7F3_ASF</name>
<accession>A0A7R8V7F3</accession>
<evidence type="ECO:0000313" key="1">
    <source>
        <dbReference type="EMBL" id="CAD7112243.1"/>
    </source>
</evidence>
<organism evidence="1">
    <name type="scientific">African swine fever virus</name>
    <name type="common">ASFV</name>
    <dbReference type="NCBI Taxonomy" id="10497"/>
    <lineage>
        <taxon>Viruses</taxon>
        <taxon>Varidnaviria</taxon>
        <taxon>Bamfordvirae</taxon>
        <taxon>Nucleocytoviricota</taxon>
        <taxon>Pokkesviricetes</taxon>
        <taxon>Asfuvirales</taxon>
        <taxon>Asfarviridae</taxon>
        <taxon>Asfivirus</taxon>
        <taxon>Asfivirus haemorrhagiae</taxon>
    </lineage>
</organism>
<organismHost>
    <name type="scientific">Phacochoerus africanus</name>
    <name type="common">Warthog</name>
    <dbReference type="NCBI Taxonomy" id="41426"/>
</organismHost>
<reference evidence="1" key="1">
    <citation type="submission" date="2020-11" db="EMBL/GenBank/DDBJ databases">
        <authorList>
            <consortium name="IVD NGS Lab"/>
        </authorList>
    </citation>
    <scope>NUCLEOTIDE SEQUENCE [LARGE SCALE GENOMIC DNA]</scope>
    <source>
        <strain evidence="1">ASFV Ken.rie1</strain>
    </source>
</reference>
<protein>
    <submittedName>
        <fullName evidence="1">ASFV G ACD 00520 CDS</fullName>
    </submittedName>
</protein>
<organismHost>
    <name type="scientific">Ornithodoros</name>
    <name type="common">relapsing fever ticks</name>
    <dbReference type="NCBI Taxonomy" id="6937"/>
</organismHost>
<organismHost>
    <name type="scientific">Potamochoerus larvatus</name>
    <name type="common">Bushpig</name>
    <dbReference type="NCBI Taxonomy" id="273792"/>
</organismHost>
<dbReference type="EMBL" id="LR899131">
    <property type="protein sequence ID" value="CAD7112243.1"/>
    <property type="molecule type" value="Genomic_DNA"/>
</dbReference>
<organismHost>
    <name type="scientific">Ornithodoros moubata</name>
    <name type="common">Soft tick</name>
    <name type="synonym">Argasid tick</name>
    <dbReference type="NCBI Taxonomy" id="6938"/>
</organismHost>
<organismHost>
    <name type="scientific">Phacochoerus aethiopicus</name>
    <name type="common">Warthog</name>
    <dbReference type="NCBI Taxonomy" id="85517"/>
</organismHost>
<organismHost>
    <name type="scientific">Sus scrofa</name>
    <name type="common">Pig</name>
    <dbReference type="NCBI Taxonomy" id="9823"/>
</organismHost>
<sequence>MFPTDVLKRKHLFTKKNINFTRILMYDNTVVHRLKISKIT</sequence>